<proteinExistence type="predicted"/>
<dbReference type="Proteomes" id="UP000282654">
    <property type="component" value="Unassembled WGS sequence"/>
</dbReference>
<evidence type="ECO:0000256" key="1">
    <source>
        <dbReference type="SAM" id="Phobius"/>
    </source>
</evidence>
<keyword evidence="1" id="KW-1133">Transmembrane helix</keyword>
<sequence length="59" mass="6243">MVFTRPDAVLVALNGACFLVSFPLYLYFRGCDRQGMYLAGGAVALCAAANGALLIASWL</sequence>
<feature type="transmembrane region" description="Helical" evidence="1">
    <location>
        <begin position="35"/>
        <end position="58"/>
    </location>
</feature>
<evidence type="ECO:0000313" key="2">
    <source>
        <dbReference type="EMBL" id="RPF49562.1"/>
    </source>
</evidence>
<reference evidence="2 3" key="1">
    <citation type="submission" date="2018-11" db="EMBL/GenBank/DDBJ databases">
        <title>Genomic Encyclopedia of Type Strains, Phase IV (KMG-IV): sequencing the most valuable type-strain genomes for metagenomic binning, comparative biology and taxonomic classification.</title>
        <authorList>
            <person name="Goeker M."/>
        </authorList>
    </citation>
    <scope>NUCLEOTIDE SEQUENCE [LARGE SCALE GENOMIC DNA]</scope>
    <source>
        <strain evidence="2 3">DSM 102936</strain>
    </source>
</reference>
<feature type="transmembrane region" description="Helical" evidence="1">
    <location>
        <begin position="6"/>
        <end position="28"/>
    </location>
</feature>
<gene>
    <name evidence="2" type="ORF">EDD75_0379</name>
</gene>
<comment type="caution">
    <text evidence="2">The sequence shown here is derived from an EMBL/GenBank/DDBJ whole genome shotgun (WGS) entry which is preliminary data.</text>
</comment>
<name>A0A3N5BPL2_9THEO</name>
<dbReference type="RefSeq" id="WP_123927204.1">
    <property type="nucleotide sequence ID" value="NZ_RKRE01000001.1"/>
</dbReference>
<keyword evidence="3" id="KW-1185">Reference proteome</keyword>
<accession>A0A3N5BPL2</accession>
<keyword evidence="1" id="KW-0812">Transmembrane</keyword>
<evidence type="ECO:0000313" key="3">
    <source>
        <dbReference type="Proteomes" id="UP000282654"/>
    </source>
</evidence>
<dbReference type="AlphaFoldDB" id="A0A3N5BPL2"/>
<dbReference type="EMBL" id="RKRE01000001">
    <property type="protein sequence ID" value="RPF49562.1"/>
    <property type="molecule type" value="Genomic_DNA"/>
</dbReference>
<organism evidence="2 3">
    <name type="scientific">Thermodesulfitimonas autotrophica</name>
    <dbReference type="NCBI Taxonomy" id="1894989"/>
    <lineage>
        <taxon>Bacteria</taxon>
        <taxon>Bacillati</taxon>
        <taxon>Bacillota</taxon>
        <taxon>Clostridia</taxon>
        <taxon>Thermoanaerobacterales</taxon>
        <taxon>Thermoanaerobacteraceae</taxon>
        <taxon>Thermodesulfitimonas</taxon>
    </lineage>
</organism>
<protein>
    <submittedName>
        <fullName evidence="2">Uncharacterized protein</fullName>
    </submittedName>
</protein>
<keyword evidence="1" id="KW-0472">Membrane</keyword>